<protein>
    <submittedName>
        <fullName evidence="1">Uncharacterized protein</fullName>
    </submittedName>
</protein>
<evidence type="ECO:0000313" key="1">
    <source>
        <dbReference type="EMBL" id="QHT13253.1"/>
    </source>
</evidence>
<dbReference type="AlphaFoldDB" id="A0A6C0DA22"/>
<sequence length="165" mass="17352">MHHVTYSAQIGLTTRYKTDNEIAADAAKKSQTLTEAVNRSRMSEVDREMNKIREKTPSYGHGGYHGIAVHHGGPIVTGHHGVAFLHGGHHGVAVHHSGPIVSGHHGVAVHHSGPIVARHHGVVVHNSGPIVAGHHGVAVLHGGHHGVAVLHGGHHGVAVLHRGYL</sequence>
<accession>A0A6C0DA22</accession>
<name>A0A6C0DA22_9ZZZZ</name>
<reference evidence="1" key="1">
    <citation type="journal article" date="2020" name="Nature">
        <title>Giant virus diversity and host interactions through global metagenomics.</title>
        <authorList>
            <person name="Schulz F."/>
            <person name="Roux S."/>
            <person name="Paez-Espino D."/>
            <person name="Jungbluth S."/>
            <person name="Walsh D.A."/>
            <person name="Denef V.J."/>
            <person name="McMahon K.D."/>
            <person name="Konstantinidis K.T."/>
            <person name="Eloe-Fadrosh E.A."/>
            <person name="Kyrpides N.C."/>
            <person name="Woyke T."/>
        </authorList>
    </citation>
    <scope>NUCLEOTIDE SEQUENCE</scope>
    <source>
        <strain evidence="1">GVMAG-M-3300023174-131</strain>
    </source>
</reference>
<organism evidence="1">
    <name type="scientific">viral metagenome</name>
    <dbReference type="NCBI Taxonomy" id="1070528"/>
    <lineage>
        <taxon>unclassified sequences</taxon>
        <taxon>metagenomes</taxon>
        <taxon>organismal metagenomes</taxon>
    </lineage>
</organism>
<proteinExistence type="predicted"/>
<dbReference type="EMBL" id="MN739564">
    <property type="protein sequence ID" value="QHT13253.1"/>
    <property type="molecule type" value="Genomic_DNA"/>
</dbReference>